<evidence type="ECO:0000256" key="13">
    <source>
        <dbReference type="ARBA" id="ARBA00023303"/>
    </source>
</evidence>
<dbReference type="AlphaFoldDB" id="A0A8B8DYW6"/>
<feature type="transmembrane region" description="Helical" evidence="15">
    <location>
        <begin position="313"/>
        <end position="333"/>
    </location>
</feature>
<comment type="subcellular location">
    <subcellularLocation>
        <location evidence="14">Synaptic cell membrane</location>
        <topology evidence="14">Multi-pass membrane protein</topology>
    </subcellularLocation>
</comment>
<keyword evidence="3" id="KW-1003">Cell membrane</keyword>
<dbReference type="GO" id="GO:0045211">
    <property type="term" value="C:postsynaptic membrane"/>
    <property type="evidence" value="ECO:0007669"/>
    <property type="project" value="InterPro"/>
</dbReference>
<dbReference type="InterPro" id="IPR038050">
    <property type="entry name" value="Neuro_actylchol_rec"/>
</dbReference>
<name>A0A8B8DYW6_CRAVI</name>
<keyword evidence="10" id="KW-0675">Receptor</keyword>
<keyword evidence="4 15" id="KW-0812">Transmembrane</keyword>
<keyword evidence="11" id="KW-0325">Glycoprotein</keyword>
<evidence type="ECO:0000259" key="17">
    <source>
        <dbReference type="Pfam" id="PF02932"/>
    </source>
</evidence>
<feature type="transmembrane region" description="Helical" evidence="15">
    <location>
        <begin position="249"/>
        <end position="273"/>
    </location>
</feature>
<dbReference type="FunFam" id="2.70.170.10:FF:000016">
    <property type="entry name" value="Nicotinic acetylcholine receptor subunit"/>
    <property type="match status" value="1"/>
</dbReference>
<evidence type="ECO:0000256" key="5">
    <source>
        <dbReference type="ARBA" id="ARBA00022989"/>
    </source>
</evidence>
<keyword evidence="5 15" id="KW-1133">Transmembrane helix</keyword>
<keyword evidence="13 15" id="KW-0407">Ion channel</keyword>
<dbReference type="InterPro" id="IPR018000">
    <property type="entry name" value="Neurotransmitter_ion_chnl_CS"/>
</dbReference>
<evidence type="ECO:0000256" key="10">
    <source>
        <dbReference type="ARBA" id="ARBA00023170"/>
    </source>
</evidence>
<keyword evidence="9" id="KW-1015">Disulfide bond</keyword>
<evidence type="ECO:0000313" key="18">
    <source>
        <dbReference type="Proteomes" id="UP000694844"/>
    </source>
</evidence>
<dbReference type="PROSITE" id="PS00236">
    <property type="entry name" value="NEUROTR_ION_CHANNEL"/>
    <property type="match status" value="1"/>
</dbReference>
<evidence type="ECO:0000256" key="3">
    <source>
        <dbReference type="ARBA" id="ARBA00022475"/>
    </source>
</evidence>
<keyword evidence="7 15" id="KW-0406">Ion transport</keyword>
<evidence type="ECO:0000259" key="16">
    <source>
        <dbReference type="Pfam" id="PF02931"/>
    </source>
</evidence>
<reference evidence="19" key="1">
    <citation type="submission" date="2025-08" db="UniProtKB">
        <authorList>
            <consortium name="RefSeq"/>
        </authorList>
    </citation>
    <scope>IDENTIFICATION</scope>
    <source>
        <tissue evidence="19">Whole sample</tissue>
    </source>
</reference>
<keyword evidence="15" id="KW-0732">Signal</keyword>
<dbReference type="InterPro" id="IPR006202">
    <property type="entry name" value="Neur_chan_lig-bd"/>
</dbReference>
<gene>
    <name evidence="19" type="primary">LOC111130256</name>
</gene>
<dbReference type="Gene3D" id="2.70.170.10">
    <property type="entry name" value="Neurotransmitter-gated ion-channel ligand-binding domain"/>
    <property type="match status" value="1"/>
</dbReference>
<accession>A0A8B8DYW6</accession>
<dbReference type="RefSeq" id="XP_022332768.1">
    <property type="nucleotide sequence ID" value="XM_022477060.1"/>
</dbReference>
<dbReference type="OrthoDB" id="5975154at2759"/>
<dbReference type="InterPro" id="IPR002394">
    <property type="entry name" value="Nicotinic_acetylcholine_rcpt"/>
</dbReference>
<keyword evidence="6" id="KW-0770">Synapse</keyword>
<dbReference type="SUPFAM" id="SSF90112">
    <property type="entry name" value="Neurotransmitter-gated ion-channel transmembrane pore"/>
    <property type="match status" value="1"/>
</dbReference>
<dbReference type="PANTHER" id="PTHR18945">
    <property type="entry name" value="NEUROTRANSMITTER GATED ION CHANNEL"/>
    <property type="match status" value="1"/>
</dbReference>
<feature type="signal peptide" evidence="15">
    <location>
        <begin position="1"/>
        <end position="20"/>
    </location>
</feature>
<evidence type="ECO:0000256" key="15">
    <source>
        <dbReference type="RuleBase" id="RU000687"/>
    </source>
</evidence>
<evidence type="ECO:0000256" key="9">
    <source>
        <dbReference type="ARBA" id="ARBA00023157"/>
    </source>
</evidence>
<evidence type="ECO:0000256" key="6">
    <source>
        <dbReference type="ARBA" id="ARBA00023018"/>
    </source>
</evidence>
<dbReference type="Pfam" id="PF02932">
    <property type="entry name" value="Neur_chan_memb"/>
    <property type="match status" value="1"/>
</dbReference>
<dbReference type="CDD" id="cd19064">
    <property type="entry name" value="LGIC_TM_nAChR"/>
    <property type="match status" value="1"/>
</dbReference>
<dbReference type="Pfam" id="PF02931">
    <property type="entry name" value="Neur_chan_LBD"/>
    <property type="match status" value="1"/>
</dbReference>
<proteinExistence type="inferred from homology"/>
<keyword evidence="8 15" id="KW-0472">Membrane</keyword>
<evidence type="ECO:0000256" key="1">
    <source>
        <dbReference type="ARBA" id="ARBA00009237"/>
    </source>
</evidence>
<feature type="domain" description="Neurotransmitter-gated ion-channel transmembrane" evidence="17">
    <location>
        <begin position="255"/>
        <end position="476"/>
    </location>
</feature>
<protein>
    <submittedName>
        <fullName evidence="19">Acetylcholine receptor subunit beta-type unc-29-like isoform X3</fullName>
    </submittedName>
</protein>
<keyword evidence="2 15" id="KW-0813">Transport</keyword>
<comment type="similarity">
    <text evidence="1">Belongs to the ligand-gated ion channel (TC 1.A.9) family. Acetylcholine receptor (TC 1.A.9.1) subfamily.</text>
</comment>
<dbReference type="FunFam" id="1.20.58.390:FF:000038">
    <property type="entry name" value="Acetylcholine receptor subunit beta-like 1"/>
    <property type="match status" value="1"/>
</dbReference>
<dbReference type="InterPro" id="IPR006029">
    <property type="entry name" value="Neurotrans-gated_channel_TM"/>
</dbReference>
<evidence type="ECO:0000256" key="12">
    <source>
        <dbReference type="ARBA" id="ARBA00023286"/>
    </source>
</evidence>
<evidence type="ECO:0000256" key="2">
    <source>
        <dbReference type="ARBA" id="ARBA00022448"/>
    </source>
</evidence>
<evidence type="ECO:0000256" key="4">
    <source>
        <dbReference type="ARBA" id="ARBA00022692"/>
    </source>
</evidence>
<dbReference type="InterPro" id="IPR006201">
    <property type="entry name" value="Neur_channel"/>
</dbReference>
<keyword evidence="12" id="KW-1071">Ligand-gated ion channel</keyword>
<dbReference type="SUPFAM" id="SSF63712">
    <property type="entry name" value="Nicotinic receptor ligand binding domain-like"/>
    <property type="match status" value="1"/>
</dbReference>
<dbReference type="GeneID" id="111130256"/>
<evidence type="ECO:0000256" key="7">
    <source>
        <dbReference type="ARBA" id="ARBA00023065"/>
    </source>
</evidence>
<organism evidence="18 19">
    <name type="scientific">Crassostrea virginica</name>
    <name type="common">Eastern oyster</name>
    <dbReference type="NCBI Taxonomy" id="6565"/>
    <lineage>
        <taxon>Eukaryota</taxon>
        <taxon>Metazoa</taxon>
        <taxon>Spiralia</taxon>
        <taxon>Lophotrochozoa</taxon>
        <taxon>Mollusca</taxon>
        <taxon>Bivalvia</taxon>
        <taxon>Autobranchia</taxon>
        <taxon>Pteriomorphia</taxon>
        <taxon>Ostreida</taxon>
        <taxon>Ostreoidea</taxon>
        <taxon>Ostreidae</taxon>
        <taxon>Crassostrea</taxon>
    </lineage>
</organism>
<dbReference type="GO" id="GO:0022848">
    <property type="term" value="F:acetylcholine-gated monoatomic cation-selective channel activity"/>
    <property type="evidence" value="ECO:0007669"/>
    <property type="project" value="InterPro"/>
</dbReference>
<dbReference type="Proteomes" id="UP000694844">
    <property type="component" value="Chromosome 4"/>
</dbReference>
<feature type="transmembrane region" description="Helical" evidence="15">
    <location>
        <begin position="461"/>
        <end position="484"/>
    </location>
</feature>
<dbReference type="PRINTS" id="PR00252">
    <property type="entry name" value="NRIONCHANNEL"/>
</dbReference>
<dbReference type="GO" id="GO:0004888">
    <property type="term" value="F:transmembrane signaling receptor activity"/>
    <property type="evidence" value="ECO:0007669"/>
    <property type="project" value="InterPro"/>
</dbReference>
<feature type="chain" id="PRO_5034539589" evidence="15">
    <location>
        <begin position="21"/>
        <end position="519"/>
    </location>
</feature>
<dbReference type="PRINTS" id="PR00254">
    <property type="entry name" value="NICOTINICR"/>
</dbReference>
<feature type="transmembrane region" description="Helical" evidence="15">
    <location>
        <begin position="280"/>
        <end position="301"/>
    </location>
</feature>
<evidence type="ECO:0000256" key="8">
    <source>
        <dbReference type="ARBA" id="ARBA00023136"/>
    </source>
</evidence>
<dbReference type="InterPro" id="IPR036719">
    <property type="entry name" value="Neuro-gated_channel_TM_sf"/>
</dbReference>
<evidence type="ECO:0000256" key="11">
    <source>
        <dbReference type="ARBA" id="ARBA00023180"/>
    </source>
</evidence>
<feature type="domain" description="Neurotransmitter-gated ion-channel ligand-binding" evidence="16">
    <location>
        <begin position="38"/>
        <end position="248"/>
    </location>
</feature>
<sequence>MTPGWLSCLPCVLFLVQVMSEVSEGTLARGLGSDDEVKLIKYLFDDKNYNPLIRPVRNINESIEVQFNLALSQLISVDEKNQIMKTNVWLQMYWYDYQLTWNPEEYGGIKTIRINHSKAWRPDIVLFNNADGKYEVTYESNVVLMQPDGAANIYQVPPAIYKSSCDINVEYFPFDEQECEMKFGSWTFEADQLNFTYYKFYGLDMTDYLKSGTWDIVDCPARIVICTDPETKRRISMYIAKFIIRRKTLFYTVNLIIPCMLISFVSICVFMLPADAGEKITLIISILLALVVFLLLISKLLPPSKTIPLIAKYLLFTFIMNIIAIGSTVFIINRNYRTPRTHRMPEWVRVVFLKYLPKFLLMTRPNHDQRWKSPLKIHSEDNLDNDVKRHMYHDVGNARARNYRLNNSTEIIDSGYTPMSPELQEATEAIGFITEHLKWEDRYGSVTDDWKYMASVVDRMLLYIFLIVTVCGTIGILVQAPYILENIDQDELIGKIMDKYQTNKQGNVAPATIYQNAPC</sequence>
<dbReference type="InterPro" id="IPR036734">
    <property type="entry name" value="Neur_chan_lig-bd_sf"/>
</dbReference>
<dbReference type="NCBIfam" id="TIGR00860">
    <property type="entry name" value="LIC"/>
    <property type="match status" value="1"/>
</dbReference>
<evidence type="ECO:0000256" key="14">
    <source>
        <dbReference type="ARBA" id="ARBA00034099"/>
    </source>
</evidence>
<evidence type="ECO:0000313" key="19">
    <source>
        <dbReference type="RefSeq" id="XP_022332768.1"/>
    </source>
</evidence>
<dbReference type="Gene3D" id="1.20.58.390">
    <property type="entry name" value="Neurotransmitter-gated ion-channel transmembrane domain"/>
    <property type="match status" value="2"/>
</dbReference>
<keyword evidence="18" id="KW-1185">Reference proteome</keyword>